<evidence type="ECO:0000313" key="1">
    <source>
        <dbReference type="EMBL" id="GAA5155744.1"/>
    </source>
</evidence>
<evidence type="ECO:0000313" key="2">
    <source>
        <dbReference type="Proteomes" id="UP001428817"/>
    </source>
</evidence>
<accession>A0ABP9Q1L6</accession>
<dbReference type="EMBL" id="BAABJP010000010">
    <property type="protein sequence ID" value="GAA5155744.1"/>
    <property type="molecule type" value="Genomic_DNA"/>
</dbReference>
<comment type="caution">
    <text evidence="1">The sequence shown here is derived from an EMBL/GenBank/DDBJ whole genome shotgun (WGS) entry which is preliminary data.</text>
</comment>
<sequence>MLTAPVTHAHQVADELLSHHAQAFGTDLPVYSGHVHRVIGLVGLQVDVPEELAGPLGLAAFFHDSAIWLDGTWDYLEPSARRAVAALPADQAEHADLVTALIDEHHRLRPARHAHPLVEALRRADLTDVSAGLVGSPGVSRAQYRELAERYPAQGFRPMLMRAFRAGLRESPLRPMPMMKF</sequence>
<name>A0ABP9Q1L6_9PSEU</name>
<dbReference type="RefSeq" id="WP_185064033.1">
    <property type="nucleotide sequence ID" value="NZ_BAABJP010000010.1"/>
</dbReference>
<dbReference type="Proteomes" id="UP001428817">
    <property type="component" value="Unassembled WGS sequence"/>
</dbReference>
<proteinExistence type="predicted"/>
<keyword evidence="2" id="KW-1185">Reference proteome</keyword>
<organism evidence="1 2">
    <name type="scientific">Pseudonocardia eucalypti</name>
    <dbReference type="NCBI Taxonomy" id="648755"/>
    <lineage>
        <taxon>Bacteria</taxon>
        <taxon>Bacillati</taxon>
        <taxon>Actinomycetota</taxon>
        <taxon>Actinomycetes</taxon>
        <taxon>Pseudonocardiales</taxon>
        <taxon>Pseudonocardiaceae</taxon>
        <taxon>Pseudonocardia</taxon>
    </lineage>
</organism>
<dbReference type="SUPFAM" id="SSF109604">
    <property type="entry name" value="HD-domain/PDEase-like"/>
    <property type="match status" value="1"/>
</dbReference>
<gene>
    <name evidence="1" type="ORF">GCM10023321_29910</name>
</gene>
<protein>
    <submittedName>
        <fullName evidence="1">HD domain-containing protein</fullName>
    </submittedName>
</protein>
<reference evidence="2" key="1">
    <citation type="journal article" date="2019" name="Int. J. Syst. Evol. Microbiol.">
        <title>The Global Catalogue of Microorganisms (GCM) 10K type strain sequencing project: providing services to taxonomists for standard genome sequencing and annotation.</title>
        <authorList>
            <consortium name="The Broad Institute Genomics Platform"/>
            <consortium name="The Broad Institute Genome Sequencing Center for Infectious Disease"/>
            <person name="Wu L."/>
            <person name="Ma J."/>
        </authorList>
    </citation>
    <scope>NUCLEOTIDE SEQUENCE [LARGE SCALE GENOMIC DNA]</scope>
    <source>
        <strain evidence="2">JCM 18303</strain>
    </source>
</reference>